<dbReference type="Proteomes" id="UP001054252">
    <property type="component" value="Unassembled WGS sequence"/>
</dbReference>
<proteinExistence type="predicted"/>
<gene>
    <name evidence="2" type="ORF">SLEP1_g24771</name>
</gene>
<dbReference type="AlphaFoldDB" id="A0AAV5JGP8"/>
<evidence type="ECO:0000313" key="3">
    <source>
        <dbReference type="Proteomes" id="UP001054252"/>
    </source>
</evidence>
<name>A0AAV5JGP8_9ROSI</name>
<evidence type="ECO:0000256" key="1">
    <source>
        <dbReference type="SAM" id="MobiDB-lite"/>
    </source>
</evidence>
<dbReference type="EMBL" id="BPVZ01000039">
    <property type="protein sequence ID" value="GKV13793.1"/>
    <property type="molecule type" value="Genomic_DNA"/>
</dbReference>
<accession>A0AAV5JGP8</accession>
<comment type="caution">
    <text evidence="2">The sequence shown here is derived from an EMBL/GenBank/DDBJ whole genome shotgun (WGS) entry which is preliminary data.</text>
</comment>
<sequence>MKGSQVLCSSLIQPRFEQNMGEMIQLFWAWAAVLGDYWGPLTVEEPRLSSVQVSPNAKNDLQNESTSTKGDVPLHHIANLVKREEYGLKKTWKGSEGIKFNHQERRWKGRGRGR</sequence>
<organism evidence="2 3">
    <name type="scientific">Rubroshorea leprosula</name>
    <dbReference type="NCBI Taxonomy" id="152421"/>
    <lineage>
        <taxon>Eukaryota</taxon>
        <taxon>Viridiplantae</taxon>
        <taxon>Streptophyta</taxon>
        <taxon>Embryophyta</taxon>
        <taxon>Tracheophyta</taxon>
        <taxon>Spermatophyta</taxon>
        <taxon>Magnoliopsida</taxon>
        <taxon>eudicotyledons</taxon>
        <taxon>Gunneridae</taxon>
        <taxon>Pentapetalae</taxon>
        <taxon>rosids</taxon>
        <taxon>malvids</taxon>
        <taxon>Malvales</taxon>
        <taxon>Dipterocarpaceae</taxon>
        <taxon>Rubroshorea</taxon>
    </lineage>
</organism>
<keyword evidence="3" id="KW-1185">Reference proteome</keyword>
<reference evidence="2 3" key="1">
    <citation type="journal article" date="2021" name="Commun. Biol.">
        <title>The genome of Shorea leprosula (Dipterocarpaceae) highlights the ecological relevance of drought in aseasonal tropical rainforests.</title>
        <authorList>
            <person name="Ng K.K.S."/>
            <person name="Kobayashi M.J."/>
            <person name="Fawcett J.A."/>
            <person name="Hatakeyama M."/>
            <person name="Paape T."/>
            <person name="Ng C.H."/>
            <person name="Ang C.C."/>
            <person name="Tnah L.H."/>
            <person name="Lee C.T."/>
            <person name="Nishiyama T."/>
            <person name="Sese J."/>
            <person name="O'Brien M.J."/>
            <person name="Copetti D."/>
            <person name="Mohd Noor M.I."/>
            <person name="Ong R.C."/>
            <person name="Putra M."/>
            <person name="Sireger I.Z."/>
            <person name="Indrioko S."/>
            <person name="Kosugi Y."/>
            <person name="Izuno A."/>
            <person name="Isagi Y."/>
            <person name="Lee S.L."/>
            <person name="Shimizu K.K."/>
        </authorList>
    </citation>
    <scope>NUCLEOTIDE SEQUENCE [LARGE SCALE GENOMIC DNA]</scope>
    <source>
        <strain evidence="2">214</strain>
    </source>
</reference>
<evidence type="ECO:0000313" key="2">
    <source>
        <dbReference type="EMBL" id="GKV13793.1"/>
    </source>
</evidence>
<feature type="region of interest" description="Disordered" evidence="1">
    <location>
        <begin position="52"/>
        <end position="73"/>
    </location>
</feature>
<protein>
    <submittedName>
        <fullName evidence="2">Uncharacterized protein</fullName>
    </submittedName>
</protein>
<feature type="compositionally biased region" description="Polar residues" evidence="1">
    <location>
        <begin position="52"/>
        <end position="69"/>
    </location>
</feature>